<dbReference type="EMBL" id="DTGT01000219">
    <property type="protein sequence ID" value="HGH61033.1"/>
    <property type="molecule type" value="Genomic_DNA"/>
</dbReference>
<evidence type="ECO:0000256" key="6">
    <source>
        <dbReference type="ARBA" id="ARBA00022692"/>
    </source>
</evidence>
<evidence type="ECO:0000256" key="2">
    <source>
        <dbReference type="ARBA" id="ARBA00004651"/>
    </source>
</evidence>
<feature type="domain" description="Peptidase M50" evidence="14">
    <location>
        <begin position="19"/>
        <end position="193"/>
    </location>
</feature>
<dbReference type="GO" id="GO:0008237">
    <property type="term" value="F:metallopeptidase activity"/>
    <property type="evidence" value="ECO:0007669"/>
    <property type="project" value="UniProtKB-KW"/>
</dbReference>
<evidence type="ECO:0000256" key="13">
    <source>
        <dbReference type="SAM" id="Phobius"/>
    </source>
</evidence>
<protein>
    <submittedName>
        <fullName evidence="15">Site-2 protease family protein</fullName>
    </submittedName>
</protein>
<feature type="transmembrane region" description="Helical" evidence="13">
    <location>
        <begin position="51"/>
        <end position="72"/>
    </location>
</feature>
<sequence>MNPSDLSSFLRDLTVLAPGFLLAITVHEYAHGYIAYRLGDPTAKLAGRLSFNPLSHLDLFGTIALILARIGWAKPVPVDPRNLRNPKQDMLWISLGGPAANMAAAIALAMVVHLLVAMFYGRPIGELGVFILRPLFPILIAAIQMNVMLALFNLIPVPPLDGFAVLQGLLPIRHAYALEQLQPYGVFILLLLLLTGAVGYIIFPPLHFIQGLLLSGLG</sequence>
<dbReference type="GO" id="GO:0046872">
    <property type="term" value="F:metal ion binding"/>
    <property type="evidence" value="ECO:0007669"/>
    <property type="project" value="UniProtKB-KW"/>
</dbReference>
<evidence type="ECO:0000256" key="10">
    <source>
        <dbReference type="ARBA" id="ARBA00022989"/>
    </source>
</evidence>
<dbReference type="PANTHER" id="PTHR35864">
    <property type="entry name" value="ZINC METALLOPROTEASE MJ0611-RELATED"/>
    <property type="match status" value="1"/>
</dbReference>
<comment type="caution">
    <text evidence="15">The sequence shown here is derived from an EMBL/GenBank/DDBJ whole genome shotgun (WGS) entry which is preliminary data.</text>
</comment>
<dbReference type="CDD" id="cd06158">
    <property type="entry name" value="S2P-M50_like_1"/>
    <property type="match status" value="1"/>
</dbReference>
<name>A0A7C4EV08_9BACT</name>
<keyword evidence="8" id="KW-0378">Hydrolase</keyword>
<evidence type="ECO:0000313" key="15">
    <source>
        <dbReference type="EMBL" id="HGH61033.1"/>
    </source>
</evidence>
<comment type="cofactor">
    <cofactor evidence="1">
        <name>Zn(2+)</name>
        <dbReference type="ChEBI" id="CHEBI:29105"/>
    </cofactor>
</comment>
<evidence type="ECO:0000256" key="4">
    <source>
        <dbReference type="ARBA" id="ARBA00022475"/>
    </source>
</evidence>
<proteinExistence type="inferred from homology"/>
<feature type="transmembrane region" description="Helical" evidence="13">
    <location>
        <begin position="132"/>
        <end position="155"/>
    </location>
</feature>
<keyword evidence="4" id="KW-1003">Cell membrane</keyword>
<keyword evidence="5 15" id="KW-0645">Protease</keyword>
<keyword evidence="10 13" id="KW-1133">Transmembrane helix</keyword>
<evidence type="ECO:0000256" key="5">
    <source>
        <dbReference type="ARBA" id="ARBA00022670"/>
    </source>
</evidence>
<feature type="transmembrane region" description="Helical" evidence="13">
    <location>
        <begin position="20"/>
        <end position="39"/>
    </location>
</feature>
<accession>A0A7C4EV08</accession>
<evidence type="ECO:0000256" key="9">
    <source>
        <dbReference type="ARBA" id="ARBA00022833"/>
    </source>
</evidence>
<evidence type="ECO:0000256" key="11">
    <source>
        <dbReference type="ARBA" id="ARBA00023049"/>
    </source>
</evidence>
<comment type="similarity">
    <text evidence="3">Belongs to the peptidase M50B family.</text>
</comment>
<feature type="transmembrane region" description="Helical" evidence="13">
    <location>
        <begin position="92"/>
        <end position="120"/>
    </location>
</feature>
<evidence type="ECO:0000256" key="12">
    <source>
        <dbReference type="ARBA" id="ARBA00023136"/>
    </source>
</evidence>
<keyword evidence="9" id="KW-0862">Zinc</keyword>
<evidence type="ECO:0000256" key="8">
    <source>
        <dbReference type="ARBA" id="ARBA00022801"/>
    </source>
</evidence>
<dbReference type="AlphaFoldDB" id="A0A7C4EV08"/>
<dbReference type="InterPro" id="IPR044537">
    <property type="entry name" value="Rip2-like"/>
</dbReference>
<dbReference type="GO" id="GO:0006508">
    <property type="term" value="P:proteolysis"/>
    <property type="evidence" value="ECO:0007669"/>
    <property type="project" value="UniProtKB-KW"/>
</dbReference>
<evidence type="ECO:0000256" key="3">
    <source>
        <dbReference type="ARBA" id="ARBA00007931"/>
    </source>
</evidence>
<dbReference type="InterPro" id="IPR008915">
    <property type="entry name" value="Peptidase_M50"/>
</dbReference>
<comment type="subcellular location">
    <subcellularLocation>
        <location evidence="2">Cell membrane</location>
        <topology evidence="2">Multi-pass membrane protein</topology>
    </subcellularLocation>
</comment>
<dbReference type="InterPro" id="IPR052348">
    <property type="entry name" value="Metallopeptidase_M50B"/>
</dbReference>
<keyword evidence="7" id="KW-0479">Metal-binding</keyword>
<feature type="transmembrane region" description="Helical" evidence="13">
    <location>
        <begin position="184"/>
        <end position="203"/>
    </location>
</feature>
<keyword evidence="11" id="KW-0482">Metalloprotease</keyword>
<keyword evidence="6 13" id="KW-0812">Transmembrane</keyword>
<dbReference type="GO" id="GO:0005886">
    <property type="term" value="C:plasma membrane"/>
    <property type="evidence" value="ECO:0007669"/>
    <property type="project" value="UniProtKB-SubCell"/>
</dbReference>
<evidence type="ECO:0000259" key="14">
    <source>
        <dbReference type="Pfam" id="PF02163"/>
    </source>
</evidence>
<reference evidence="15" key="1">
    <citation type="journal article" date="2020" name="mSystems">
        <title>Genome- and Community-Level Interaction Insights into Carbon Utilization and Element Cycling Functions of Hydrothermarchaeota in Hydrothermal Sediment.</title>
        <authorList>
            <person name="Zhou Z."/>
            <person name="Liu Y."/>
            <person name="Xu W."/>
            <person name="Pan J."/>
            <person name="Luo Z.H."/>
            <person name="Li M."/>
        </authorList>
    </citation>
    <scope>NUCLEOTIDE SEQUENCE [LARGE SCALE GENOMIC DNA]</scope>
    <source>
        <strain evidence="15">SpSt-769</strain>
    </source>
</reference>
<keyword evidence="12 13" id="KW-0472">Membrane</keyword>
<organism evidence="15">
    <name type="scientific">Desulfomonile tiedjei</name>
    <dbReference type="NCBI Taxonomy" id="2358"/>
    <lineage>
        <taxon>Bacteria</taxon>
        <taxon>Pseudomonadati</taxon>
        <taxon>Thermodesulfobacteriota</taxon>
        <taxon>Desulfomonilia</taxon>
        <taxon>Desulfomonilales</taxon>
        <taxon>Desulfomonilaceae</taxon>
        <taxon>Desulfomonile</taxon>
    </lineage>
</organism>
<evidence type="ECO:0000256" key="1">
    <source>
        <dbReference type="ARBA" id="ARBA00001947"/>
    </source>
</evidence>
<dbReference type="Pfam" id="PF02163">
    <property type="entry name" value="Peptidase_M50"/>
    <property type="match status" value="1"/>
</dbReference>
<dbReference type="PANTHER" id="PTHR35864:SF1">
    <property type="entry name" value="ZINC METALLOPROTEASE YWHC-RELATED"/>
    <property type="match status" value="1"/>
</dbReference>
<gene>
    <name evidence="15" type="ORF">ENV54_07015</name>
</gene>
<evidence type="ECO:0000256" key="7">
    <source>
        <dbReference type="ARBA" id="ARBA00022723"/>
    </source>
</evidence>